<reference evidence="1" key="1">
    <citation type="submission" date="2020-11" db="EMBL/GenBank/DDBJ databases">
        <title>Kefir isolates.</title>
        <authorList>
            <person name="Marcisauskas S."/>
            <person name="Kim Y."/>
            <person name="Blasche S."/>
        </authorList>
    </citation>
    <scope>NUCLEOTIDE SEQUENCE</scope>
    <source>
        <strain evidence="1">Olga-1</strain>
    </source>
</reference>
<gene>
    <name evidence="1" type="ORF">C6P40_000143</name>
</gene>
<dbReference type="EMBL" id="PUHW01001017">
    <property type="protein sequence ID" value="KAG0680247.1"/>
    <property type="molecule type" value="Genomic_DNA"/>
</dbReference>
<dbReference type="Proteomes" id="UP000697127">
    <property type="component" value="Unassembled WGS sequence"/>
</dbReference>
<accession>A0A9P6WF52</accession>
<feature type="non-terminal residue" evidence="1">
    <location>
        <position position="1"/>
    </location>
</feature>
<comment type="caution">
    <text evidence="1">The sequence shown here is derived from an EMBL/GenBank/DDBJ whole genome shotgun (WGS) entry which is preliminary data.</text>
</comment>
<evidence type="ECO:0000313" key="2">
    <source>
        <dbReference type="Proteomes" id="UP000697127"/>
    </source>
</evidence>
<organism evidence="1 2">
    <name type="scientific">Pichia californica</name>
    <dbReference type="NCBI Taxonomy" id="460514"/>
    <lineage>
        <taxon>Eukaryota</taxon>
        <taxon>Fungi</taxon>
        <taxon>Dikarya</taxon>
        <taxon>Ascomycota</taxon>
        <taxon>Saccharomycotina</taxon>
        <taxon>Pichiomycetes</taxon>
        <taxon>Pichiales</taxon>
        <taxon>Pichiaceae</taxon>
        <taxon>Pichia</taxon>
    </lineage>
</organism>
<sequence>ESLKLSSSLNYPKWNGYVGMMLSSQGAGLDVYFDSGNTLIAADVPADDPHVIQLKNALDNALQTVLMNTVSPKILLKYQSVEV</sequence>
<evidence type="ECO:0000313" key="1">
    <source>
        <dbReference type="EMBL" id="KAG0680247.1"/>
    </source>
</evidence>
<feature type="non-terminal residue" evidence="1">
    <location>
        <position position="83"/>
    </location>
</feature>
<dbReference type="Pfam" id="PF17241">
    <property type="entry name" value="Retrotran_gag_4"/>
    <property type="match status" value="1"/>
</dbReference>
<name>A0A9P6WF52_9ASCO</name>
<keyword evidence="2" id="KW-1185">Reference proteome</keyword>
<dbReference type="AlphaFoldDB" id="A0A9P6WF52"/>
<proteinExistence type="predicted"/>
<dbReference type="InterPro" id="IPR035179">
    <property type="entry name" value="DUF5314"/>
</dbReference>
<protein>
    <submittedName>
        <fullName evidence="1">Uncharacterized protein</fullName>
    </submittedName>
</protein>